<evidence type="ECO:0000256" key="3">
    <source>
        <dbReference type="SAM" id="SignalP"/>
    </source>
</evidence>
<reference evidence="5" key="1">
    <citation type="submission" date="2018-02" db="EMBL/GenBank/DDBJ databases">
        <title>Rhizophora mucronata_Transcriptome.</title>
        <authorList>
            <person name="Meera S.P."/>
            <person name="Sreeshan A."/>
            <person name="Augustine A."/>
        </authorList>
    </citation>
    <scope>NUCLEOTIDE SEQUENCE</scope>
    <source>
        <tissue evidence="5">Leaf</tissue>
    </source>
</reference>
<dbReference type="Pfam" id="PF00234">
    <property type="entry name" value="Tryp_alpha_amyl"/>
    <property type="match status" value="1"/>
</dbReference>
<evidence type="ECO:0000259" key="4">
    <source>
        <dbReference type="Pfam" id="PF00234"/>
    </source>
</evidence>
<organism evidence="5">
    <name type="scientific">Rhizophora mucronata</name>
    <name type="common">Asiatic mangrove</name>
    <dbReference type="NCBI Taxonomy" id="61149"/>
    <lineage>
        <taxon>Eukaryota</taxon>
        <taxon>Viridiplantae</taxon>
        <taxon>Streptophyta</taxon>
        <taxon>Embryophyta</taxon>
        <taxon>Tracheophyta</taxon>
        <taxon>Spermatophyta</taxon>
        <taxon>Magnoliopsida</taxon>
        <taxon>eudicotyledons</taxon>
        <taxon>Gunneridae</taxon>
        <taxon>Pentapetalae</taxon>
        <taxon>rosids</taxon>
        <taxon>fabids</taxon>
        <taxon>Malpighiales</taxon>
        <taxon>Rhizophoraceae</taxon>
        <taxon>Rhizophora</taxon>
    </lineage>
</organism>
<feature type="signal peptide" evidence="3">
    <location>
        <begin position="1"/>
        <end position="24"/>
    </location>
</feature>
<dbReference type="InterPro" id="IPR033872">
    <property type="entry name" value="nsLTP2"/>
</dbReference>
<dbReference type="GO" id="GO:0008289">
    <property type="term" value="F:lipid binding"/>
    <property type="evidence" value="ECO:0007669"/>
    <property type="project" value="UniProtKB-KW"/>
</dbReference>
<sequence>MKTSHVALCAILVLLMAEAQVTMAVTCNPTQLSPCVNAFTSNSKPSKLCCSRINEQKPCLCQYLKDPRFARFVNSPNARNVAKTCGTPYPKC</sequence>
<protein>
    <recommendedName>
        <fullName evidence="4">Bifunctional inhibitor/plant lipid transfer protein/seed storage helical domain-containing protein</fullName>
    </recommendedName>
</protein>
<keyword evidence="2" id="KW-0446">Lipid-binding</keyword>
<accession>A0A2P2QS48</accession>
<dbReference type="GO" id="GO:0006869">
    <property type="term" value="P:lipid transport"/>
    <property type="evidence" value="ECO:0007669"/>
    <property type="project" value="InterPro"/>
</dbReference>
<dbReference type="AlphaFoldDB" id="A0A2P2QS48"/>
<dbReference type="PANTHER" id="PTHR33214:SF69">
    <property type="entry name" value="BIFUNCTIONAL INHIBITOR_LIPID-TRANSFER PROTEIN_SEED STORAGE 2S ALBUMIN SUPERFAMILY PROTEIN"/>
    <property type="match status" value="1"/>
</dbReference>
<dbReference type="InterPro" id="IPR036312">
    <property type="entry name" value="Bifun_inhib/LTP/seed_sf"/>
</dbReference>
<evidence type="ECO:0000256" key="1">
    <source>
        <dbReference type="ARBA" id="ARBA00022448"/>
    </source>
</evidence>
<dbReference type="InterPro" id="IPR016140">
    <property type="entry name" value="Bifunc_inhib/LTP/seed_store"/>
</dbReference>
<keyword evidence="1" id="KW-0813">Transport</keyword>
<evidence type="ECO:0000313" key="5">
    <source>
        <dbReference type="EMBL" id="MBX69807.1"/>
    </source>
</evidence>
<evidence type="ECO:0000256" key="2">
    <source>
        <dbReference type="ARBA" id="ARBA00023121"/>
    </source>
</evidence>
<keyword evidence="3" id="KW-0732">Signal</keyword>
<dbReference type="CDD" id="cd01959">
    <property type="entry name" value="nsLTP2"/>
    <property type="match status" value="1"/>
</dbReference>
<feature type="domain" description="Bifunctional inhibitor/plant lipid transfer protein/seed storage helical" evidence="4">
    <location>
        <begin position="29"/>
        <end position="92"/>
    </location>
</feature>
<dbReference type="PANTHER" id="PTHR33214">
    <property type="entry name" value="BIFUNCTIONAL INHIBITOR/LIPID-TRANSFER PROTEIN/SEED STORAGE 2S ALBUMIN SUPERFAMILY PROTEIN"/>
    <property type="match status" value="1"/>
</dbReference>
<proteinExistence type="predicted"/>
<dbReference type="EMBL" id="GGEC01089323">
    <property type="protein sequence ID" value="MBX69807.1"/>
    <property type="molecule type" value="Transcribed_RNA"/>
</dbReference>
<feature type="chain" id="PRO_5015153976" description="Bifunctional inhibitor/plant lipid transfer protein/seed storage helical domain-containing protein" evidence="3">
    <location>
        <begin position="25"/>
        <end position="92"/>
    </location>
</feature>
<dbReference type="SUPFAM" id="SSF47699">
    <property type="entry name" value="Bifunctional inhibitor/lipid-transfer protein/seed storage 2S albumin"/>
    <property type="match status" value="1"/>
</dbReference>
<dbReference type="Gene3D" id="1.10.110.10">
    <property type="entry name" value="Plant lipid-transfer and hydrophobic proteins"/>
    <property type="match status" value="1"/>
</dbReference>
<name>A0A2P2QS48_RHIMU</name>